<keyword evidence="2" id="KW-1133">Transmembrane helix</keyword>
<organism evidence="3 4">
    <name type="scientific">Marine Group III euryarchaeote CG-Epi5</name>
    <dbReference type="NCBI Taxonomy" id="1888999"/>
    <lineage>
        <taxon>Archaea</taxon>
        <taxon>Methanobacteriati</taxon>
        <taxon>Thermoplasmatota</taxon>
        <taxon>Thermoplasmata</taxon>
        <taxon>Candidatus Thermoprofundales</taxon>
    </lineage>
</organism>
<evidence type="ECO:0000256" key="1">
    <source>
        <dbReference type="SAM" id="MobiDB-lite"/>
    </source>
</evidence>
<name>A0A1J5TLW7_9ARCH</name>
<feature type="transmembrane region" description="Helical" evidence="2">
    <location>
        <begin position="252"/>
        <end position="274"/>
    </location>
</feature>
<comment type="caution">
    <text evidence="3">The sequence shown here is derived from an EMBL/GenBank/DDBJ whole genome shotgun (WGS) entry which is preliminary data.</text>
</comment>
<feature type="transmembrane region" description="Helical" evidence="2">
    <location>
        <begin position="280"/>
        <end position="298"/>
    </location>
</feature>
<gene>
    <name evidence="3" type="ORF">BEU02_00880</name>
</gene>
<keyword evidence="2" id="KW-0812">Transmembrane</keyword>
<feature type="transmembrane region" description="Helical" evidence="2">
    <location>
        <begin position="137"/>
        <end position="154"/>
    </location>
</feature>
<feature type="transmembrane region" description="Helical" evidence="2">
    <location>
        <begin position="211"/>
        <end position="231"/>
    </location>
</feature>
<dbReference type="EMBL" id="MIYW01000020">
    <property type="protein sequence ID" value="OIR21946.1"/>
    <property type="molecule type" value="Genomic_DNA"/>
</dbReference>
<dbReference type="AlphaFoldDB" id="A0A1J5TLW7"/>
<reference evidence="3 4" key="1">
    <citation type="submission" date="2016-08" db="EMBL/GenBank/DDBJ databases">
        <title>New Insights into Marine Group III Euryarchaeota, from dark to light.</title>
        <authorList>
            <person name="Haro-Moreno J.M."/>
            <person name="Rodriguez-Valera F."/>
            <person name="Lopez-Garcia P."/>
            <person name="Moreira D."/>
            <person name="Martin-Cuadrado A.B."/>
        </authorList>
    </citation>
    <scope>NUCLEOTIDE SEQUENCE [LARGE SCALE GENOMIC DNA]</scope>
    <source>
        <strain evidence="3">CG-Epi5</strain>
    </source>
</reference>
<feature type="transmembrane region" description="Helical" evidence="2">
    <location>
        <begin position="29"/>
        <end position="48"/>
    </location>
</feature>
<accession>A0A1J5TLW7</accession>
<evidence type="ECO:0000313" key="4">
    <source>
        <dbReference type="Proteomes" id="UP000183686"/>
    </source>
</evidence>
<protein>
    <submittedName>
        <fullName evidence="3">Uncharacterized protein</fullName>
    </submittedName>
</protein>
<feature type="region of interest" description="Disordered" evidence="1">
    <location>
        <begin position="74"/>
        <end position="95"/>
    </location>
</feature>
<proteinExistence type="predicted"/>
<feature type="transmembrane region" description="Helical" evidence="2">
    <location>
        <begin position="111"/>
        <end position="131"/>
    </location>
</feature>
<sequence>MSTPYTFFSLSYCIIVLYFREGWNYLMELYFWILIGALLLVSLTIYFARPSRNNTNTYNYDNLEGQIGEIARRNPSKSEKSDTNESNEQIEEEYEEELTPEIIEKLERRKWALGFVMFGSAFTMVGAILLFISDFDFTAFLGSCMMYVGIIALCKGTSFELQKDNKYTKLSSTAFYLFIFFINFILLTDLLDVLGNYAWSVMAFNRKIGDLTLIYLLPYLIWKLVPTFGVSEDLDNNSRELNLGWLPINLQTAAFFSIFNYIILVVTSVEYIFWPVLNQYAGPGFQMSLYLVLISIGTNSWKIMLVELNEPVKEVSKKQLEEEGKAIRDFTEEKENEYFEEEFNDDKKGGNK</sequence>
<dbReference type="Proteomes" id="UP000183686">
    <property type="component" value="Unassembled WGS sequence"/>
</dbReference>
<feature type="transmembrane region" description="Helical" evidence="2">
    <location>
        <begin position="175"/>
        <end position="199"/>
    </location>
</feature>
<evidence type="ECO:0000313" key="3">
    <source>
        <dbReference type="EMBL" id="OIR21946.1"/>
    </source>
</evidence>
<feature type="compositionally biased region" description="Basic and acidic residues" evidence="1">
    <location>
        <begin position="74"/>
        <end position="83"/>
    </location>
</feature>
<keyword evidence="2" id="KW-0472">Membrane</keyword>
<evidence type="ECO:0000256" key="2">
    <source>
        <dbReference type="SAM" id="Phobius"/>
    </source>
</evidence>